<dbReference type="KEGG" id="rtu:PR017_17770"/>
<keyword evidence="5" id="KW-1185">Reference proteome</keyword>
<reference evidence="4 5" key="1">
    <citation type="journal article" date="2018" name="Sci. Rep.">
        <title>Rhizobium tumorigenes sp. nov., a novel plant tumorigenic bacterium isolated from cane gall tumors on thornless blackberry.</title>
        <authorList>
            <person name="Kuzmanovi N."/>
            <person name="Smalla K."/>
            <person name="Gronow S."/>
            <person name="PuBawska J."/>
        </authorList>
    </citation>
    <scope>NUCLEOTIDE SEQUENCE [LARGE SCALE GENOMIC DNA]</scope>
    <source>
        <strain evidence="4 5">1078</strain>
    </source>
</reference>
<dbReference type="InterPro" id="IPR036388">
    <property type="entry name" value="WH-like_DNA-bd_sf"/>
</dbReference>
<keyword evidence="4" id="KW-0614">Plasmid</keyword>
<reference evidence="5" key="2">
    <citation type="journal article" date="2023" name="MicrobiologyOpen">
        <title>Genomics of the tumorigenes clade of the family Rhizobiaceae and description of Rhizobium rhododendri sp. nov.</title>
        <authorList>
            <person name="Kuzmanovic N."/>
            <person name="diCenzo G.C."/>
            <person name="Bunk B."/>
            <person name="Sproeer C."/>
            <person name="Fruehling A."/>
            <person name="Neumann-Schaal M."/>
            <person name="Overmann J."/>
            <person name="Smalla K."/>
        </authorList>
    </citation>
    <scope>NUCLEOTIDE SEQUENCE [LARGE SCALE GENOMIC DNA]</scope>
    <source>
        <strain evidence="5">1078</strain>
        <plasmid evidence="5">pRt1078</plasmid>
    </source>
</reference>
<dbReference type="EMBL" id="CP117256">
    <property type="protein sequence ID" value="WFR97763.1"/>
    <property type="molecule type" value="Genomic_DNA"/>
</dbReference>
<organism evidence="4 5">
    <name type="scientific">Rhizobium tumorigenes</name>
    <dbReference type="NCBI Taxonomy" id="2041385"/>
    <lineage>
        <taxon>Bacteria</taxon>
        <taxon>Pseudomonadati</taxon>
        <taxon>Pseudomonadota</taxon>
        <taxon>Alphaproteobacteria</taxon>
        <taxon>Hyphomicrobiales</taxon>
        <taxon>Rhizobiaceae</taxon>
        <taxon>Rhizobium/Agrobacterium group</taxon>
        <taxon>Rhizobium</taxon>
    </lineage>
</organism>
<evidence type="ECO:0000256" key="1">
    <source>
        <dbReference type="SAM" id="MobiDB-lite"/>
    </source>
</evidence>
<evidence type="ECO:0000259" key="2">
    <source>
        <dbReference type="Pfam" id="PF03428"/>
    </source>
</evidence>
<name>A0AAF1KSM8_9HYPH</name>
<dbReference type="InterPro" id="IPR021760">
    <property type="entry name" value="RepC_C"/>
</dbReference>
<feature type="domain" description="Plasmid replication protein C C-terminal" evidence="3">
    <location>
        <begin position="294"/>
        <end position="394"/>
    </location>
</feature>
<sequence length="404" mass="44717">MHTESVTTPFGRRPVSLASIKRQMAAVEIKPGKSANKWKVFRDIAAAKSLLGLQSSSLTVLNALLSFHPDAELRQDGVLIVFPSNVQLALRAHQMSDATIRRHIAALVKKGLIIRKDSANGKRYARKDRSGAIESAFGFDLSPLLARADEFLCLSEDVAAKRDALRKAKADLTICRRNVRKILTAAIEEGAEGNWHEIENTYLGLVRRMSRSPTITEIEASLAHMKMLEADLINRLHLLVDPEKMSGNDSHNDRHIQNSDPDSTIEFEQRLDQSAHRRPRGPESAPRDTRTIYPLETILRACPLISDYGPGGTIKSWRELMIAAVVVKSMLGVSPSAYQEACELMGPENAAATISCILQRTNFITSAGGYLRNLTKRAREGRFSLGPMIMALLRSNISREPSFG</sequence>
<protein>
    <submittedName>
        <fullName evidence="4">Plasmid replication protein RepC</fullName>
    </submittedName>
</protein>
<dbReference type="AlphaFoldDB" id="A0AAF1KSM8"/>
<accession>A0AAF1KSM8</accession>
<dbReference type="NCBIfam" id="NF010396">
    <property type="entry name" value="PRK13824.1"/>
    <property type="match status" value="1"/>
</dbReference>
<dbReference type="NCBIfam" id="NF040974">
    <property type="entry name" value="RepABC_RepC"/>
    <property type="match status" value="1"/>
</dbReference>
<dbReference type="InterPro" id="IPR047611">
    <property type="entry name" value="RepABC_RepC"/>
</dbReference>
<dbReference type="Proteomes" id="UP000249499">
    <property type="component" value="Plasmid pRt1078"/>
</dbReference>
<feature type="compositionally biased region" description="Basic and acidic residues" evidence="1">
    <location>
        <begin position="244"/>
        <end position="257"/>
    </location>
</feature>
<dbReference type="RefSeq" id="WP_111218130.1">
    <property type="nucleotide sequence ID" value="NZ_CP117256.1"/>
</dbReference>
<evidence type="ECO:0000313" key="5">
    <source>
        <dbReference type="Proteomes" id="UP000249499"/>
    </source>
</evidence>
<dbReference type="Pfam" id="PF03428">
    <property type="entry name" value="RP-C"/>
    <property type="match status" value="1"/>
</dbReference>
<dbReference type="InterPro" id="IPR005090">
    <property type="entry name" value="RepC_N"/>
</dbReference>
<geneLocation type="plasmid" evidence="4 5">
    <name>pRt1078</name>
</geneLocation>
<dbReference type="Gene3D" id="1.10.10.10">
    <property type="entry name" value="Winged helix-like DNA-binding domain superfamily/Winged helix DNA-binding domain"/>
    <property type="match status" value="1"/>
</dbReference>
<evidence type="ECO:0000313" key="4">
    <source>
        <dbReference type="EMBL" id="WFR97763.1"/>
    </source>
</evidence>
<feature type="domain" description="Plasmid replication protein C N-terminal" evidence="2">
    <location>
        <begin position="13"/>
        <end position="186"/>
    </location>
</feature>
<dbReference type="Pfam" id="PF11800">
    <property type="entry name" value="RP-C_C"/>
    <property type="match status" value="1"/>
</dbReference>
<feature type="region of interest" description="Disordered" evidence="1">
    <location>
        <begin position="244"/>
        <end position="263"/>
    </location>
</feature>
<proteinExistence type="predicted"/>
<evidence type="ECO:0000259" key="3">
    <source>
        <dbReference type="Pfam" id="PF11800"/>
    </source>
</evidence>
<gene>
    <name evidence="4" type="primary">repC</name>
    <name evidence="4" type="ORF">PR017_17770</name>
</gene>